<dbReference type="PANTHER" id="PTHR46142:SF3">
    <property type="entry name" value="F18B13.24 PROTEIN"/>
    <property type="match status" value="1"/>
</dbReference>
<dbReference type="OrthoDB" id="16820at2759"/>
<sequence>MEPRTPLKLLALNHVSRVCSDLDKAYRFYTEVLGFTPVKRPSSFKFEGAWLHNYGIGLHLIKGCPPPRPKAINPASCHISFQAASLADVEEALSREGIPYVKNVFAEDGIQVSQLFFHDPDDNMIEICNCDVLPVVPLKDDHGNATAATAWPASLPEPAQLSAIVAVADPSDSNVDASSDVDSLHASFEATSLLQDEPAPPGLIACEHCGPDGTASSHDFSFSSSAMSGVVMAGDSFSMSIPAAEDWMRLSDAAADTSSGTPNTFALELEQRVLHA</sequence>
<comment type="caution">
    <text evidence="3">The sequence shown here is derived from an EMBL/GenBank/DDBJ whole genome shotgun (WGS) entry which is preliminary data.</text>
</comment>
<dbReference type="AlphaFoldDB" id="A0A8J4LT61"/>
<dbReference type="Pfam" id="PF00903">
    <property type="entry name" value="Glyoxalase"/>
    <property type="match status" value="1"/>
</dbReference>
<evidence type="ECO:0000313" key="4">
    <source>
        <dbReference type="Proteomes" id="UP000722791"/>
    </source>
</evidence>
<proteinExistence type="predicted"/>
<protein>
    <recommendedName>
        <fullName evidence="1">VOC domain-containing protein</fullName>
    </recommendedName>
</protein>
<keyword evidence="5" id="KW-1185">Reference proteome</keyword>
<evidence type="ECO:0000313" key="2">
    <source>
        <dbReference type="EMBL" id="GIL79922.1"/>
    </source>
</evidence>
<evidence type="ECO:0000313" key="3">
    <source>
        <dbReference type="EMBL" id="GIM08530.1"/>
    </source>
</evidence>
<accession>A0A8J4LT61</accession>
<dbReference type="SUPFAM" id="SSF54593">
    <property type="entry name" value="Glyoxalase/Bleomycin resistance protein/Dihydroxybiphenyl dioxygenase"/>
    <property type="match status" value="1"/>
</dbReference>
<dbReference type="Gene3D" id="3.10.180.10">
    <property type="entry name" value="2,3-Dihydroxybiphenyl 1,2-Dioxygenase, domain 1"/>
    <property type="match status" value="1"/>
</dbReference>
<dbReference type="EMBL" id="BNCP01000016">
    <property type="protein sequence ID" value="GIL79922.1"/>
    <property type="molecule type" value="Genomic_DNA"/>
</dbReference>
<dbReference type="InterPro" id="IPR029068">
    <property type="entry name" value="Glyas_Bleomycin-R_OHBP_Dase"/>
</dbReference>
<dbReference type="PROSITE" id="PS51819">
    <property type="entry name" value="VOC"/>
    <property type="match status" value="1"/>
</dbReference>
<gene>
    <name evidence="2" type="ORF">Vretifemale_9158</name>
    <name evidence="3" type="ORF">Vretimale_12539</name>
</gene>
<evidence type="ECO:0000313" key="5">
    <source>
        <dbReference type="Proteomes" id="UP000747110"/>
    </source>
</evidence>
<dbReference type="InterPro" id="IPR037523">
    <property type="entry name" value="VOC_core"/>
</dbReference>
<dbReference type="EMBL" id="BNCQ01000027">
    <property type="protein sequence ID" value="GIM08530.1"/>
    <property type="molecule type" value="Genomic_DNA"/>
</dbReference>
<dbReference type="Proteomes" id="UP000722791">
    <property type="component" value="Unassembled WGS sequence"/>
</dbReference>
<dbReference type="CDD" id="cd07245">
    <property type="entry name" value="VOC_like"/>
    <property type="match status" value="1"/>
</dbReference>
<dbReference type="PANTHER" id="PTHR46142">
    <property type="match status" value="1"/>
</dbReference>
<name>A0A8J4LT61_9CHLO</name>
<dbReference type="InterPro" id="IPR004360">
    <property type="entry name" value="Glyas_Fos-R_dOase_dom"/>
</dbReference>
<reference evidence="3" key="1">
    <citation type="journal article" date="2021" name="Proc. Natl. Acad. Sci. U.S.A.">
        <title>Three genomes in the algal genus Volvox reveal the fate of a haploid sex-determining region after a transition to homothallism.</title>
        <authorList>
            <person name="Yamamoto K."/>
            <person name="Hamaji T."/>
            <person name="Kawai-Toyooka H."/>
            <person name="Matsuzaki R."/>
            <person name="Takahashi F."/>
            <person name="Nishimura Y."/>
            <person name="Kawachi M."/>
            <person name="Noguchi H."/>
            <person name="Minakuchi Y."/>
            <person name="Umen J.G."/>
            <person name="Toyoda A."/>
            <person name="Nozaki H."/>
        </authorList>
    </citation>
    <scope>NUCLEOTIDE SEQUENCE</scope>
    <source>
        <strain evidence="3">NIES-3785</strain>
        <strain evidence="2">NIES-3786</strain>
    </source>
</reference>
<organism evidence="3 4">
    <name type="scientific">Volvox reticuliferus</name>
    <dbReference type="NCBI Taxonomy" id="1737510"/>
    <lineage>
        <taxon>Eukaryota</taxon>
        <taxon>Viridiplantae</taxon>
        <taxon>Chlorophyta</taxon>
        <taxon>core chlorophytes</taxon>
        <taxon>Chlorophyceae</taxon>
        <taxon>CS clade</taxon>
        <taxon>Chlamydomonadales</taxon>
        <taxon>Volvocaceae</taxon>
        <taxon>Volvox</taxon>
    </lineage>
</organism>
<evidence type="ECO:0000259" key="1">
    <source>
        <dbReference type="PROSITE" id="PS51819"/>
    </source>
</evidence>
<feature type="domain" description="VOC" evidence="1">
    <location>
        <begin position="11"/>
        <end position="130"/>
    </location>
</feature>
<dbReference type="Proteomes" id="UP000747110">
    <property type="component" value="Unassembled WGS sequence"/>
</dbReference>